<proteinExistence type="predicted"/>
<dbReference type="AlphaFoldDB" id="A0A8T1W9U4"/>
<comment type="caution">
    <text evidence="2">The sequence shown here is derived from an EMBL/GenBank/DDBJ whole genome shotgun (WGS) entry which is preliminary data.</text>
</comment>
<keyword evidence="3" id="KW-1185">Reference proteome</keyword>
<dbReference type="PANTHER" id="PTHR34531:SF1">
    <property type="entry name" value="CHROMOSOME 5 OPEN READING FRAME 34"/>
    <property type="match status" value="1"/>
</dbReference>
<dbReference type="Pfam" id="PF15016">
    <property type="entry name" value="C5orf34_C"/>
    <property type="match status" value="1"/>
</dbReference>
<accession>A0A8T1W9U4</accession>
<sequence>MLPTGTKRRRCVVLEDGTAVGCYQRNVHETHTVVLEPSGHAYSYLQPDGTRSRHLTPTALSSHRALVVDTLNFRNRFAPQQPYLHLRLMRAKDVRLQRRIRSPRARWPAPGGKLKVSRLYNPQKRCFEMQSIEGAAKVQLHTNGKLVEIFYLVEVKVSDEDADDESSHAHYATLHQTFTVEQVPECFQLTVDILLAAKAAWDKDREAKIDYVAVDKDRSSTMAAFELPRNNAFTARPAFSVIATSSSGIQANDDDKGSGLDLAEILRVATLPSKLLYRRVLAEVLGDTATFYISRRPQSALPEILVQLNRQHSMLTGCDGFFTWIDETGQRRHQFTRETIPPPSTIDANIAGHSILELCQHIDFVLQAFKYPIQPFTKDPTLPLPGEVEQLELVEEVENERGRFRAFRDGRVRVAFADRTILQVQRDGEYCSFFFPDGSTGQTTLASSPLQLRTYIYQALEFGDWAFATQEERMERHLKRQEAQAVASRELQRISVRCGMNAGLEKRPRDGASHIARKKVADQKEEIHAVYAASQDASLTLSLAAVRELQMATLQHIASVDQALQAAASVEDT</sequence>
<feature type="domain" description="C5orf34-like C-terminal" evidence="1">
    <location>
        <begin position="398"/>
        <end position="464"/>
    </location>
</feature>
<evidence type="ECO:0000313" key="2">
    <source>
        <dbReference type="EMBL" id="KAG7388960.1"/>
    </source>
</evidence>
<protein>
    <recommendedName>
        <fullName evidence="1">C5orf34-like C-terminal domain-containing protein</fullName>
    </recommendedName>
</protein>
<dbReference type="InterPro" id="IPR027865">
    <property type="entry name" value="C5orf34-like_C"/>
</dbReference>
<reference evidence="2" key="1">
    <citation type="submission" date="2021-02" db="EMBL/GenBank/DDBJ databases">
        <authorList>
            <person name="Palmer J.M."/>
        </authorList>
    </citation>
    <scope>NUCLEOTIDE SEQUENCE</scope>
    <source>
        <strain evidence="2">SCRP23</strain>
    </source>
</reference>
<organism evidence="2 3">
    <name type="scientific">Phytophthora boehmeriae</name>
    <dbReference type="NCBI Taxonomy" id="109152"/>
    <lineage>
        <taxon>Eukaryota</taxon>
        <taxon>Sar</taxon>
        <taxon>Stramenopiles</taxon>
        <taxon>Oomycota</taxon>
        <taxon>Peronosporomycetes</taxon>
        <taxon>Peronosporales</taxon>
        <taxon>Peronosporaceae</taxon>
        <taxon>Phytophthora</taxon>
    </lineage>
</organism>
<dbReference type="Proteomes" id="UP000693981">
    <property type="component" value="Unassembled WGS sequence"/>
</dbReference>
<dbReference type="InterPro" id="IPR053901">
    <property type="entry name" value="C5orf34-like"/>
</dbReference>
<evidence type="ECO:0000313" key="3">
    <source>
        <dbReference type="Proteomes" id="UP000693981"/>
    </source>
</evidence>
<dbReference type="PANTHER" id="PTHR34531">
    <property type="entry name" value="ZGC:153352"/>
    <property type="match status" value="1"/>
</dbReference>
<dbReference type="EMBL" id="JAGDFL010000424">
    <property type="protein sequence ID" value="KAG7388960.1"/>
    <property type="molecule type" value="Genomic_DNA"/>
</dbReference>
<name>A0A8T1W9U4_9STRA</name>
<dbReference type="OrthoDB" id="75908at2759"/>
<gene>
    <name evidence="2" type="ORF">PHYBOEH_007653</name>
</gene>
<evidence type="ECO:0000259" key="1">
    <source>
        <dbReference type="Pfam" id="PF15016"/>
    </source>
</evidence>